<dbReference type="SMART" id="SM00357">
    <property type="entry name" value="CSP"/>
    <property type="match status" value="1"/>
</dbReference>
<dbReference type="SUPFAM" id="SSF50249">
    <property type="entry name" value="Nucleic acid-binding proteins"/>
    <property type="match status" value="3"/>
</dbReference>
<dbReference type="InterPro" id="IPR013223">
    <property type="entry name" value="RNase_B_OB_dom"/>
</dbReference>
<dbReference type="InterPro" id="IPR050180">
    <property type="entry name" value="RNR_Ribonuclease"/>
</dbReference>
<feature type="domain" description="S1 motif" evidence="5">
    <location>
        <begin position="666"/>
        <end position="747"/>
    </location>
</feature>
<dbReference type="InterPro" id="IPR011129">
    <property type="entry name" value="CSD"/>
</dbReference>
<evidence type="ECO:0000313" key="7">
    <source>
        <dbReference type="Proteomes" id="UP001604335"/>
    </source>
</evidence>
<evidence type="ECO:0000256" key="4">
    <source>
        <dbReference type="SAM" id="MobiDB-lite"/>
    </source>
</evidence>
<dbReference type="SMART" id="SM00955">
    <property type="entry name" value="RNB"/>
    <property type="match status" value="1"/>
</dbReference>
<dbReference type="Pfam" id="PF00773">
    <property type="entry name" value="RNB"/>
    <property type="match status" value="1"/>
</dbReference>
<protein>
    <submittedName>
        <fullName evidence="6">Ribonuclease R family protein</fullName>
    </submittedName>
</protein>
<dbReference type="PANTHER" id="PTHR23355">
    <property type="entry name" value="RIBONUCLEASE"/>
    <property type="match status" value="1"/>
</dbReference>
<organism evidence="6 7">
    <name type="scientific">Limnothrix redekei LRLZ20PSL1</name>
    <dbReference type="NCBI Taxonomy" id="3112953"/>
    <lineage>
        <taxon>Bacteria</taxon>
        <taxon>Bacillati</taxon>
        <taxon>Cyanobacteriota</taxon>
        <taxon>Cyanophyceae</taxon>
        <taxon>Pseudanabaenales</taxon>
        <taxon>Pseudanabaenaceae</taxon>
        <taxon>Limnothrix</taxon>
    </lineage>
</organism>
<keyword evidence="3" id="KW-0269">Exonuclease</keyword>
<dbReference type="InterPro" id="IPR012340">
    <property type="entry name" value="NA-bd_OB-fold"/>
</dbReference>
<proteinExistence type="predicted"/>
<keyword evidence="1" id="KW-0540">Nuclease</keyword>
<evidence type="ECO:0000313" key="6">
    <source>
        <dbReference type="EMBL" id="MFG3816283.1"/>
    </source>
</evidence>
<gene>
    <name evidence="6" type="ORF">VPK24_01430</name>
</gene>
<feature type="compositionally biased region" description="Acidic residues" evidence="4">
    <location>
        <begin position="760"/>
        <end position="769"/>
    </location>
</feature>
<evidence type="ECO:0000256" key="3">
    <source>
        <dbReference type="ARBA" id="ARBA00022839"/>
    </source>
</evidence>
<dbReference type="RefSeq" id="WP_393010067.1">
    <property type="nucleotide sequence ID" value="NZ_JAZAQF010000006.1"/>
</dbReference>
<comment type="caution">
    <text evidence="6">The sequence shown here is derived from an EMBL/GenBank/DDBJ whole genome shotgun (WGS) entry which is preliminary data.</text>
</comment>
<dbReference type="PANTHER" id="PTHR23355:SF9">
    <property type="entry name" value="DIS3-LIKE EXONUCLEASE 2"/>
    <property type="match status" value="1"/>
</dbReference>
<name>A0ABW7C4Y0_9CYAN</name>
<dbReference type="Pfam" id="PF08206">
    <property type="entry name" value="OB_RNB"/>
    <property type="match status" value="1"/>
</dbReference>
<reference evidence="7" key="1">
    <citation type="journal article" date="2024" name="Algal Res.">
        <title>Biochemical, toxicological and genomic investigation of a high-biomass producing Limnothrix strain isolated from Italian shallow drinking water reservoir.</title>
        <authorList>
            <person name="Simonazzi M."/>
            <person name="Shishido T.K."/>
            <person name="Delbaje E."/>
            <person name="Wahlsten M."/>
            <person name="Fewer D.P."/>
            <person name="Sivonen K."/>
            <person name="Pezzolesi L."/>
            <person name="Pistocchi R."/>
        </authorList>
    </citation>
    <scope>NUCLEOTIDE SEQUENCE [LARGE SCALE GENOMIC DNA]</scope>
    <source>
        <strain evidence="7">LRLZ20PSL1</strain>
    </source>
</reference>
<dbReference type="PROSITE" id="PS50126">
    <property type="entry name" value="S1"/>
    <property type="match status" value="1"/>
</dbReference>
<feature type="compositionally biased region" description="Acidic residues" evidence="4">
    <location>
        <begin position="791"/>
        <end position="803"/>
    </location>
</feature>
<sequence>MEFSIASLLASFTSEKSLTPKVLEQKLGTREGRGNRQLQIALDALEKLGILNKERGRYRRLEQEGMFEAKLRCSSKGFCFAIQDDDDAEDVYVRECHLNNAWNGDRVLVKVIKEGGGRSRRRSPEGHVELVLDRANSSLLARVEKGEDGIFRAAPLDDRLLFRVELDTSGVDLDAIVNYLVSVEIVRYPIGQLPPLGRVIKVLGADADAAAPADIVVCKYGLHESFPEEVLAAAAALPAPANSLKASEIQGRLDLRSLLTVATVTATAGELPPVMDRAITLETNPAGHMRLGLHVPDVAHYVDPDSPLDREARRRGVAADLGAQWLPLFPADLYARHGSLGLGCDRLATSVLLTFNDQGELLEFEIHPSVVRADATLTEAQLDAFLDGNQADPELPQAPAIGDLLTQLKTLAAALRGQRLSRGGFDLSGYRGLTSFDREDVPGAPIAPIGIAPTARVLLAEVTIAANAVVASHLQALQVPTLYRVQAAPSPGDVQETLRLAGNLGLELTLEQPDQVTPRDVQQWLQQATDGDTRKILNRLLVEALKPAAYSHEPRSHFGLALPVYTTLNAPTRHYGDLLVQRSLNTLFAKGRDRRTARSKEGVNLHHSSCHGAIGWNLLPTEDQQELEASITSAAWLLSDRERLIQEAAADSHGLRKTAAMRARIGETFSGPIVGVQSYGFFVELEALGIEGLVHVSSLKDDWYEYRSRQQMLIGRKSRRQYALGGRVEVEVRGVDYYRQQIDLVAVSGGAESNFDALVDDEDEADDSDLTFGYGAEEPEESDLVDLHEPDDLEAPLDEFDDD</sequence>
<dbReference type="InterPro" id="IPR001900">
    <property type="entry name" value="RNase_II/R"/>
</dbReference>
<keyword evidence="2" id="KW-0378">Hydrolase</keyword>
<keyword evidence="7" id="KW-1185">Reference proteome</keyword>
<dbReference type="SMART" id="SM00316">
    <property type="entry name" value="S1"/>
    <property type="match status" value="1"/>
</dbReference>
<evidence type="ECO:0000256" key="2">
    <source>
        <dbReference type="ARBA" id="ARBA00022801"/>
    </source>
</evidence>
<evidence type="ECO:0000259" key="5">
    <source>
        <dbReference type="PROSITE" id="PS50126"/>
    </source>
</evidence>
<dbReference type="Gene3D" id="2.40.50.140">
    <property type="entry name" value="Nucleic acid-binding proteins"/>
    <property type="match status" value="2"/>
</dbReference>
<dbReference type="Proteomes" id="UP001604335">
    <property type="component" value="Unassembled WGS sequence"/>
</dbReference>
<dbReference type="InterPro" id="IPR003029">
    <property type="entry name" value="S1_domain"/>
</dbReference>
<accession>A0ABW7C4Y0</accession>
<dbReference type="InterPro" id="IPR040476">
    <property type="entry name" value="CSD2"/>
</dbReference>
<dbReference type="Pfam" id="PF00575">
    <property type="entry name" value="S1"/>
    <property type="match status" value="1"/>
</dbReference>
<evidence type="ECO:0000256" key="1">
    <source>
        <dbReference type="ARBA" id="ARBA00022722"/>
    </source>
</evidence>
<dbReference type="Pfam" id="PF17876">
    <property type="entry name" value="CSD2"/>
    <property type="match status" value="1"/>
</dbReference>
<dbReference type="CDD" id="cd04471">
    <property type="entry name" value="S1_RNase_R"/>
    <property type="match status" value="1"/>
</dbReference>
<dbReference type="EMBL" id="JAZAQF010000006">
    <property type="protein sequence ID" value="MFG3816283.1"/>
    <property type="molecule type" value="Genomic_DNA"/>
</dbReference>
<feature type="region of interest" description="Disordered" evidence="4">
    <location>
        <begin position="760"/>
        <end position="803"/>
    </location>
</feature>